<evidence type="ECO:0000313" key="1">
    <source>
        <dbReference type="EMBL" id="PIS42386.1"/>
    </source>
</evidence>
<dbReference type="SUPFAM" id="SSF53335">
    <property type="entry name" value="S-adenosyl-L-methionine-dependent methyltransferases"/>
    <property type="match status" value="1"/>
</dbReference>
<protein>
    <recommendedName>
        <fullName evidence="3">Methyltransferase domain-containing protein</fullName>
    </recommendedName>
</protein>
<dbReference type="Proteomes" id="UP000231542">
    <property type="component" value="Unassembled WGS sequence"/>
</dbReference>
<proteinExistence type="predicted"/>
<evidence type="ECO:0008006" key="3">
    <source>
        <dbReference type="Google" id="ProtNLM"/>
    </source>
</evidence>
<sequence>MSLFWNIYAFFYDLGLKIWFPYKHLIRDVLNKLKVSDGDYILDAGCGTGYLILEILKQSNKDLTKDV</sequence>
<dbReference type="InterPro" id="IPR029063">
    <property type="entry name" value="SAM-dependent_MTases_sf"/>
</dbReference>
<accession>A0A2H0YVD7</accession>
<reference evidence="1 2" key="1">
    <citation type="submission" date="2017-09" db="EMBL/GenBank/DDBJ databases">
        <title>Depth-based differentiation of microbial function through sediment-hosted aquifers and enrichment of novel symbionts in the deep terrestrial subsurface.</title>
        <authorList>
            <person name="Probst A.J."/>
            <person name="Ladd B."/>
            <person name="Jarett J.K."/>
            <person name="Geller-Mcgrath D.E."/>
            <person name="Sieber C.M."/>
            <person name="Emerson J.B."/>
            <person name="Anantharaman K."/>
            <person name="Thomas B.C."/>
            <person name="Malmstrom R."/>
            <person name="Stieglmeier M."/>
            <person name="Klingl A."/>
            <person name="Woyke T."/>
            <person name="Ryan C.M."/>
            <person name="Banfield J.F."/>
        </authorList>
    </citation>
    <scope>NUCLEOTIDE SEQUENCE [LARGE SCALE GENOMIC DNA]</scope>
    <source>
        <strain evidence="1">CG08_land_8_20_14_0_20_40_16</strain>
    </source>
</reference>
<dbReference type="AlphaFoldDB" id="A0A2H0YVD7"/>
<comment type="caution">
    <text evidence="1">The sequence shown here is derived from an EMBL/GenBank/DDBJ whole genome shotgun (WGS) entry which is preliminary data.</text>
</comment>
<dbReference type="EMBL" id="PEXU01000046">
    <property type="protein sequence ID" value="PIS42386.1"/>
    <property type="molecule type" value="Genomic_DNA"/>
</dbReference>
<evidence type="ECO:0000313" key="2">
    <source>
        <dbReference type="Proteomes" id="UP000231542"/>
    </source>
</evidence>
<gene>
    <name evidence="1" type="ORF">COT24_03840</name>
</gene>
<organism evidence="1 2">
    <name type="scientific">Candidatus Kerfeldbacteria bacterium CG08_land_8_20_14_0_20_40_16</name>
    <dbReference type="NCBI Taxonomy" id="2014244"/>
    <lineage>
        <taxon>Bacteria</taxon>
        <taxon>Candidatus Kerfeldiibacteriota</taxon>
    </lineage>
</organism>
<dbReference type="Gene3D" id="3.40.50.150">
    <property type="entry name" value="Vaccinia Virus protein VP39"/>
    <property type="match status" value="1"/>
</dbReference>
<name>A0A2H0YVD7_9BACT</name>